<proteinExistence type="predicted"/>
<feature type="region of interest" description="Disordered" evidence="2">
    <location>
        <begin position="150"/>
        <end position="248"/>
    </location>
</feature>
<dbReference type="VEuPathDB" id="TriTrypDB:LtaPh_3640600"/>
<sequence length="540" mass="59009">MLSLSFSLSCDPPSSARIVSFFSFFLLVSHRDSDRGPPSFAPPLLDPSPLLTLRSESNLPALVNLRIMPAAAARAKVAQTMSKKKSSTTGGTLPKIHGRHASAATTPSSFDPRASDAGQVPLRRVSAHVTAARNSRADAVSAASSVLRNASGSVASSGVGASTKKNSIAAPKPPLSKPARGGSRGGRRGGKGGSAGGGSKRGGASRGTSVMSRDTRSTSKSRRPATSRSRGRGRGRGKRRGNSGRQRKQLQMILASIEALKEQEQVLRHGLEGEEELELESYSPIYNVLLMEMVRGQVEEVNRRQRKLNEMLETFKEEGLLGGGGIGLNDEQQIDALVDRLRGRLHTDDASELQALKSNNSNLKHRLDEITLAMEKKSSEMEVLRANHARKLARTDVENDAVRAKVEAALHSSILDVERMKRELSHRIDIACASFRTPRYNSSMEALRELVQQSQEEVQRHHDELTRLLVSIGAKDTFLRHESETMHSNLPTIYRTELRKMEKDQLLNLLDVLSFQEGVVDTVGKAIYIITETQHKTTVV</sequence>
<feature type="region of interest" description="Disordered" evidence="2">
    <location>
        <begin position="79"/>
        <end position="119"/>
    </location>
</feature>
<keyword evidence="1" id="KW-0175">Coiled coil</keyword>
<dbReference type="EMBL" id="BLBS01000057">
    <property type="protein sequence ID" value="GET93488.1"/>
    <property type="molecule type" value="Genomic_DNA"/>
</dbReference>
<dbReference type="AlphaFoldDB" id="A0A640KVU1"/>
<evidence type="ECO:0000313" key="4">
    <source>
        <dbReference type="Proteomes" id="UP000419144"/>
    </source>
</evidence>
<feature type="compositionally biased region" description="Gly residues" evidence="2">
    <location>
        <begin position="191"/>
        <end position="205"/>
    </location>
</feature>
<reference evidence="3" key="1">
    <citation type="submission" date="2019-11" db="EMBL/GenBank/DDBJ databases">
        <title>Leishmania tarentolae CDS.</title>
        <authorList>
            <person name="Goto Y."/>
            <person name="Yamagishi J."/>
        </authorList>
    </citation>
    <scope>NUCLEOTIDE SEQUENCE [LARGE SCALE GENOMIC DNA]</scope>
    <source>
        <strain evidence="3">Parrot Tar II</strain>
    </source>
</reference>
<organism evidence="3 4">
    <name type="scientific">Leishmania tarentolae</name>
    <name type="common">Sauroleishmania tarentolae</name>
    <dbReference type="NCBI Taxonomy" id="5689"/>
    <lineage>
        <taxon>Eukaryota</taxon>
        <taxon>Discoba</taxon>
        <taxon>Euglenozoa</taxon>
        <taxon>Kinetoplastea</taxon>
        <taxon>Metakinetoplastina</taxon>
        <taxon>Trypanosomatida</taxon>
        <taxon>Trypanosomatidae</taxon>
        <taxon>Leishmaniinae</taxon>
        <taxon>Leishmania</taxon>
        <taxon>lizard Leishmania</taxon>
    </lineage>
</organism>
<comment type="caution">
    <text evidence="3">The sequence shown here is derived from an EMBL/GenBank/DDBJ whole genome shotgun (WGS) entry which is preliminary data.</text>
</comment>
<dbReference type="OrthoDB" id="272581at2759"/>
<name>A0A640KVU1_LEITA</name>
<dbReference type="Proteomes" id="UP000419144">
    <property type="component" value="Unassembled WGS sequence"/>
</dbReference>
<evidence type="ECO:0000313" key="3">
    <source>
        <dbReference type="EMBL" id="GET93488.1"/>
    </source>
</evidence>
<protein>
    <submittedName>
        <fullName evidence="3">Uncharacterized protein</fullName>
    </submittedName>
</protein>
<keyword evidence="4" id="KW-1185">Reference proteome</keyword>
<feature type="coiled-coil region" evidence="1">
    <location>
        <begin position="291"/>
        <end position="318"/>
    </location>
</feature>
<gene>
    <name evidence="3" type="ORF">LtaPh_3640600</name>
</gene>
<feature type="compositionally biased region" description="Basic residues" evidence="2">
    <location>
        <begin position="219"/>
        <end position="248"/>
    </location>
</feature>
<feature type="compositionally biased region" description="Low complexity" evidence="2">
    <location>
        <begin position="150"/>
        <end position="162"/>
    </location>
</feature>
<evidence type="ECO:0000256" key="1">
    <source>
        <dbReference type="SAM" id="Coils"/>
    </source>
</evidence>
<evidence type="ECO:0000256" key="2">
    <source>
        <dbReference type="SAM" id="MobiDB-lite"/>
    </source>
</evidence>
<accession>A0A640KVU1</accession>
<feature type="coiled-coil region" evidence="1">
    <location>
        <begin position="353"/>
        <end position="387"/>
    </location>
</feature>